<dbReference type="PANTHER" id="PTHR11206">
    <property type="entry name" value="MULTIDRUG RESISTANCE PROTEIN"/>
    <property type="match status" value="1"/>
</dbReference>
<keyword evidence="4 7" id="KW-1133">Transmembrane helix</keyword>
<evidence type="ECO:0000256" key="1">
    <source>
        <dbReference type="ARBA" id="ARBA00004141"/>
    </source>
</evidence>
<feature type="transmembrane region" description="Helical" evidence="7">
    <location>
        <begin position="279"/>
        <end position="298"/>
    </location>
</feature>
<feature type="region of interest" description="Disordered" evidence="6">
    <location>
        <begin position="1"/>
        <end position="50"/>
    </location>
</feature>
<keyword evidence="5 7" id="KW-0472">Membrane</keyword>
<dbReference type="NCBIfam" id="TIGR00797">
    <property type="entry name" value="matE"/>
    <property type="match status" value="1"/>
</dbReference>
<feature type="transmembrane region" description="Helical" evidence="7">
    <location>
        <begin position="218"/>
        <end position="235"/>
    </location>
</feature>
<feature type="transmembrane region" description="Helical" evidence="7">
    <location>
        <begin position="180"/>
        <end position="198"/>
    </location>
</feature>
<dbReference type="InterPro" id="IPR002528">
    <property type="entry name" value="MATE_fam"/>
</dbReference>
<comment type="subcellular location">
    <subcellularLocation>
        <location evidence="1">Membrane</location>
        <topology evidence="1">Multi-pass membrane protein</topology>
    </subcellularLocation>
</comment>
<protein>
    <recommendedName>
        <fullName evidence="10">MATE efflux family protein</fullName>
    </recommendedName>
</protein>
<reference evidence="8 9" key="1">
    <citation type="submission" date="2014-04" db="EMBL/GenBank/DDBJ databases">
        <authorList>
            <consortium name="DOE Joint Genome Institute"/>
            <person name="Kuo A."/>
            <person name="Kohler A."/>
            <person name="Nagy L.G."/>
            <person name="Floudas D."/>
            <person name="Copeland A."/>
            <person name="Barry K.W."/>
            <person name="Cichocki N."/>
            <person name="Veneault-Fourrey C."/>
            <person name="LaButti K."/>
            <person name="Lindquist E.A."/>
            <person name="Lipzen A."/>
            <person name="Lundell T."/>
            <person name="Morin E."/>
            <person name="Murat C."/>
            <person name="Sun H."/>
            <person name="Tunlid A."/>
            <person name="Henrissat B."/>
            <person name="Grigoriev I.V."/>
            <person name="Hibbett D.S."/>
            <person name="Martin F."/>
            <person name="Nordberg H.P."/>
            <person name="Cantor M.N."/>
            <person name="Hua S.X."/>
        </authorList>
    </citation>
    <scope>NUCLEOTIDE SEQUENCE [LARGE SCALE GENOMIC DNA]</scope>
    <source>
        <strain evidence="8 9">Foug A</strain>
    </source>
</reference>
<feature type="compositionally biased region" description="Polar residues" evidence="6">
    <location>
        <begin position="1"/>
        <end position="19"/>
    </location>
</feature>
<sequence>MSNQLSTLQSVPRSYSIPSHSHEDDRHRSDSVVPGVANDRGDSCHPRDSMLNISEHTPLLQSDPPAPLVRETIDDNGGLARSSEQIPSTQMFRQELRILIGYSIPVFAAQIFEHSFLLASVICIGHLSTVALAAATLGMMTASVTGHSIVRGFASVLDTLLPPAWTSDSPHMVGLWTQRVVLMTPFGLLPILAIWFNAEPIFLFLKQDPEVAHLAAVYLKYASLGLPAYSIIGISRRYFHCQGLFDVPARITIVIAPLNAFLNWYFVYPLGLSFRGAPIATSISFNLVLLASILYAYYFVPRTAWTPIGRGVWQRWGLLARLGIASIVQTASAWWSWELIGLAASFLGPVSLAAQSVLLLSASFTFQAPFALGAATSVRVGNLLGEGKARRAGIVTHASMAIAVAVACIWSIMFLVFRTKWAYLFNDDPEVVSIVASVLPITAVYQIFDGTNNVGGGVLRARGMQAIGAWLNLSAYYILGVPIGILLAFHFGFQLAGLWIGLMVALMYSSILSVWIGIVRADWEVEATKARERAGSKPADESH</sequence>
<organism evidence="8 9">
    <name type="scientific">Scleroderma citrinum Foug A</name>
    <dbReference type="NCBI Taxonomy" id="1036808"/>
    <lineage>
        <taxon>Eukaryota</taxon>
        <taxon>Fungi</taxon>
        <taxon>Dikarya</taxon>
        <taxon>Basidiomycota</taxon>
        <taxon>Agaricomycotina</taxon>
        <taxon>Agaricomycetes</taxon>
        <taxon>Agaricomycetidae</taxon>
        <taxon>Boletales</taxon>
        <taxon>Sclerodermatineae</taxon>
        <taxon>Sclerodermataceae</taxon>
        <taxon>Scleroderma</taxon>
    </lineage>
</organism>
<dbReference type="GO" id="GO:0042910">
    <property type="term" value="F:xenobiotic transmembrane transporter activity"/>
    <property type="evidence" value="ECO:0007669"/>
    <property type="project" value="InterPro"/>
</dbReference>
<feature type="transmembrane region" description="Helical" evidence="7">
    <location>
        <begin position="497"/>
        <end position="519"/>
    </location>
</feature>
<dbReference type="GO" id="GO:0015297">
    <property type="term" value="F:antiporter activity"/>
    <property type="evidence" value="ECO:0007669"/>
    <property type="project" value="InterPro"/>
</dbReference>
<dbReference type="GO" id="GO:0016020">
    <property type="term" value="C:membrane"/>
    <property type="evidence" value="ECO:0007669"/>
    <property type="project" value="UniProtKB-SubCell"/>
</dbReference>
<feature type="compositionally biased region" description="Basic and acidic residues" evidence="6">
    <location>
        <begin position="20"/>
        <end position="30"/>
    </location>
</feature>
<reference evidence="9" key="2">
    <citation type="submission" date="2015-01" db="EMBL/GenBank/DDBJ databases">
        <title>Evolutionary Origins and Diversification of the Mycorrhizal Mutualists.</title>
        <authorList>
            <consortium name="DOE Joint Genome Institute"/>
            <consortium name="Mycorrhizal Genomics Consortium"/>
            <person name="Kohler A."/>
            <person name="Kuo A."/>
            <person name="Nagy L.G."/>
            <person name="Floudas D."/>
            <person name="Copeland A."/>
            <person name="Barry K.W."/>
            <person name="Cichocki N."/>
            <person name="Veneault-Fourrey C."/>
            <person name="LaButti K."/>
            <person name="Lindquist E.A."/>
            <person name="Lipzen A."/>
            <person name="Lundell T."/>
            <person name="Morin E."/>
            <person name="Murat C."/>
            <person name="Riley R."/>
            <person name="Ohm R."/>
            <person name="Sun H."/>
            <person name="Tunlid A."/>
            <person name="Henrissat B."/>
            <person name="Grigoriev I.V."/>
            <person name="Hibbett D.S."/>
            <person name="Martin F."/>
        </authorList>
    </citation>
    <scope>NUCLEOTIDE SEQUENCE [LARGE SCALE GENOMIC DNA]</scope>
    <source>
        <strain evidence="9">Foug A</strain>
    </source>
</reference>
<dbReference type="HOGENOM" id="CLU_012893_1_2_1"/>
<feature type="compositionally biased region" description="Basic and acidic residues" evidence="6">
    <location>
        <begin position="39"/>
        <end position="48"/>
    </location>
</feature>
<evidence type="ECO:0000256" key="7">
    <source>
        <dbReference type="SAM" id="Phobius"/>
    </source>
</evidence>
<dbReference type="EMBL" id="KN822128">
    <property type="protein sequence ID" value="KIM55767.1"/>
    <property type="molecule type" value="Genomic_DNA"/>
</dbReference>
<name>A0A0C2ZT87_9AGAM</name>
<feature type="transmembrane region" description="Helical" evidence="7">
    <location>
        <begin position="247"/>
        <end position="267"/>
    </location>
</feature>
<keyword evidence="9" id="KW-1185">Reference proteome</keyword>
<dbReference type="InParanoid" id="A0A0C2ZT87"/>
<dbReference type="CDD" id="cd13132">
    <property type="entry name" value="MATE_eukaryotic"/>
    <property type="match status" value="1"/>
</dbReference>
<proteinExistence type="inferred from homology"/>
<dbReference type="Proteomes" id="UP000053989">
    <property type="component" value="Unassembled WGS sequence"/>
</dbReference>
<dbReference type="FunCoup" id="A0A0C2ZT87">
    <property type="interactions" value="120"/>
</dbReference>
<evidence type="ECO:0000256" key="2">
    <source>
        <dbReference type="ARBA" id="ARBA00010199"/>
    </source>
</evidence>
<evidence type="ECO:0000256" key="5">
    <source>
        <dbReference type="ARBA" id="ARBA00023136"/>
    </source>
</evidence>
<dbReference type="AlphaFoldDB" id="A0A0C2ZT87"/>
<dbReference type="InterPro" id="IPR045069">
    <property type="entry name" value="MATE_euk"/>
</dbReference>
<dbReference type="Pfam" id="PF01554">
    <property type="entry name" value="MatE"/>
    <property type="match status" value="2"/>
</dbReference>
<evidence type="ECO:0000256" key="3">
    <source>
        <dbReference type="ARBA" id="ARBA00022692"/>
    </source>
</evidence>
<accession>A0A0C2ZT87</accession>
<feature type="transmembrane region" description="Helical" evidence="7">
    <location>
        <begin position="118"/>
        <end position="142"/>
    </location>
</feature>
<feature type="transmembrane region" description="Helical" evidence="7">
    <location>
        <begin position="392"/>
        <end position="417"/>
    </location>
</feature>
<keyword evidence="3 7" id="KW-0812">Transmembrane</keyword>
<evidence type="ECO:0000256" key="6">
    <source>
        <dbReference type="SAM" id="MobiDB-lite"/>
    </source>
</evidence>
<feature type="transmembrane region" description="Helical" evidence="7">
    <location>
        <begin position="429"/>
        <end position="448"/>
    </location>
</feature>
<gene>
    <name evidence="8" type="ORF">SCLCIDRAFT_1220940</name>
</gene>
<evidence type="ECO:0000313" key="9">
    <source>
        <dbReference type="Proteomes" id="UP000053989"/>
    </source>
</evidence>
<feature type="transmembrane region" description="Helical" evidence="7">
    <location>
        <begin position="357"/>
        <end position="380"/>
    </location>
</feature>
<evidence type="ECO:0008006" key="10">
    <source>
        <dbReference type="Google" id="ProtNLM"/>
    </source>
</evidence>
<dbReference type="STRING" id="1036808.A0A0C2ZT87"/>
<feature type="transmembrane region" description="Helical" evidence="7">
    <location>
        <begin position="318"/>
        <end position="337"/>
    </location>
</feature>
<evidence type="ECO:0000313" key="8">
    <source>
        <dbReference type="EMBL" id="KIM55767.1"/>
    </source>
</evidence>
<dbReference type="OrthoDB" id="2126698at2759"/>
<evidence type="ECO:0000256" key="4">
    <source>
        <dbReference type="ARBA" id="ARBA00022989"/>
    </source>
</evidence>
<feature type="transmembrane region" description="Helical" evidence="7">
    <location>
        <begin position="469"/>
        <end position="491"/>
    </location>
</feature>
<dbReference type="GO" id="GO:1990961">
    <property type="term" value="P:xenobiotic detoxification by transmembrane export across the plasma membrane"/>
    <property type="evidence" value="ECO:0007669"/>
    <property type="project" value="InterPro"/>
</dbReference>
<comment type="similarity">
    <text evidence="2">Belongs to the multi antimicrobial extrusion (MATE) (TC 2.A.66.1) family.</text>
</comment>